<sequence length="109" mass="12474">MSLVLERETPPLREDETGAIRVGNSRVLLETVIRAFQDGASPESIVHRYSTLSLSDVYNTIGYYLRHQDAVETYLNQREQLAESVQQRLSSIQPDLSLIRTRLLSQQNQ</sequence>
<organism evidence="1 2">
    <name type="scientific">Moorena producens PAL-8-15-08-1</name>
    <dbReference type="NCBI Taxonomy" id="1458985"/>
    <lineage>
        <taxon>Bacteria</taxon>
        <taxon>Bacillati</taxon>
        <taxon>Cyanobacteriota</taxon>
        <taxon>Cyanophyceae</taxon>
        <taxon>Coleofasciculales</taxon>
        <taxon>Coleofasciculaceae</taxon>
        <taxon>Moorena</taxon>
    </lineage>
</organism>
<dbReference type="Gene3D" id="1.10.10.10">
    <property type="entry name" value="Winged helix-like DNA-binding domain superfamily/Winged helix DNA-binding domain"/>
    <property type="match status" value="1"/>
</dbReference>
<dbReference type="AlphaFoldDB" id="A0A1D8U083"/>
<dbReference type="Proteomes" id="UP000177870">
    <property type="component" value="Chromosome"/>
</dbReference>
<dbReference type="RefSeq" id="WP_070395498.1">
    <property type="nucleotide sequence ID" value="NZ_CP017599.1"/>
</dbReference>
<dbReference type="STRING" id="1458985.BJP34_29950"/>
<accession>A0A1D8U083</accession>
<proteinExistence type="predicted"/>
<dbReference type="OrthoDB" id="5772771at2"/>
<reference evidence="2" key="1">
    <citation type="submission" date="2016-10" db="EMBL/GenBank/DDBJ databases">
        <title>Comparative genomics uncovers the prolific and rare metabolic potential of the cyanobacterial genus Moorea.</title>
        <authorList>
            <person name="Leao T."/>
            <person name="Castelao G."/>
            <person name="Korobeynikov A."/>
            <person name="Monroe E.A."/>
            <person name="Podell S."/>
            <person name="Glukhov E."/>
            <person name="Allen E."/>
            <person name="Gerwick W.H."/>
            <person name="Gerwick L."/>
        </authorList>
    </citation>
    <scope>NUCLEOTIDE SEQUENCE [LARGE SCALE GENOMIC DNA]</scope>
    <source>
        <strain evidence="2">PAL-8-15-08-1</strain>
    </source>
</reference>
<protein>
    <recommendedName>
        <fullName evidence="3">DUF433 domain-containing protein</fullName>
    </recommendedName>
</protein>
<evidence type="ECO:0000313" key="2">
    <source>
        <dbReference type="Proteomes" id="UP000177870"/>
    </source>
</evidence>
<evidence type="ECO:0000313" key="1">
    <source>
        <dbReference type="EMBL" id="AOX03106.1"/>
    </source>
</evidence>
<evidence type="ECO:0008006" key="3">
    <source>
        <dbReference type="Google" id="ProtNLM"/>
    </source>
</evidence>
<dbReference type="InterPro" id="IPR007367">
    <property type="entry name" value="DUF433"/>
</dbReference>
<gene>
    <name evidence="1" type="ORF">BJP34_29950</name>
</gene>
<dbReference type="SUPFAM" id="SSF46689">
    <property type="entry name" value="Homeodomain-like"/>
    <property type="match status" value="1"/>
</dbReference>
<dbReference type="KEGG" id="mpro:BJP34_29950"/>
<dbReference type="InterPro" id="IPR036388">
    <property type="entry name" value="WH-like_DNA-bd_sf"/>
</dbReference>
<name>A0A1D8U083_9CYAN</name>
<dbReference type="InterPro" id="IPR009057">
    <property type="entry name" value="Homeodomain-like_sf"/>
</dbReference>
<dbReference type="EMBL" id="CP017599">
    <property type="protein sequence ID" value="AOX03106.1"/>
    <property type="molecule type" value="Genomic_DNA"/>
</dbReference>
<dbReference type="Pfam" id="PF04255">
    <property type="entry name" value="DUF433"/>
    <property type="match status" value="1"/>
</dbReference>